<feature type="region of interest" description="Disordered" evidence="4">
    <location>
        <begin position="1"/>
        <end position="54"/>
    </location>
</feature>
<dbReference type="OrthoDB" id="5218140at2759"/>
<dbReference type="CDD" id="cd14688">
    <property type="entry name" value="bZIP_YAP"/>
    <property type="match status" value="1"/>
</dbReference>
<evidence type="ECO:0000313" key="5">
    <source>
        <dbReference type="EMBL" id="PQK12572.1"/>
    </source>
</evidence>
<organism evidence="5 6">
    <name type="scientific">Beauveria bassiana</name>
    <name type="common">White muscardine disease fungus</name>
    <name type="synonym">Tritirachium shiotae</name>
    <dbReference type="NCBI Taxonomy" id="176275"/>
    <lineage>
        <taxon>Eukaryota</taxon>
        <taxon>Fungi</taxon>
        <taxon>Dikarya</taxon>
        <taxon>Ascomycota</taxon>
        <taxon>Pezizomycotina</taxon>
        <taxon>Sordariomycetes</taxon>
        <taxon>Hypocreomycetidae</taxon>
        <taxon>Hypocreales</taxon>
        <taxon>Cordycipitaceae</taxon>
        <taxon>Beauveria</taxon>
    </lineage>
</organism>
<comment type="caution">
    <text evidence="5">The sequence shown here is derived from an EMBL/GenBank/DDBJ whole genome shotgun (WGS) entry which is preliminary data.</text>
</comment>
<feature type="compositionally biased region" description="Basic and acidic residues" evidence="4">
    <location>
        <begin position="16"/>
        <end position="28"/>
    </location>
</feature>
<dbReference type="SUPFAM" id="SSF57959">
    <property type="entry name" value="Leucine zipper domain"/>
    <property type="match status" value="1"/>
</dbReference>
<accession>A0A2S7Y9P8</accession>
<dbReference type="InterPro" id="IPR050936">
    <property type="entry name" value="AP-1-like"/>
</dbReference>
<dbReference type="AlphaFoldDB" id="A0A2S7Y9P8"/>
<dbReference type="EMBL" id="JRHA01000003">
    <property type="protein sequence ID" value="PQK12572.1"/>
    <property type="molecule type" value="Genomic_DNA"/>
</dbReference>
<evidence type="ECO:0000256" key="3">
    <source>
        <dbReference type="SAM" id="Coils"/>
    </source>
</evidence>
<evidence type="ECO:0000313" key="6">
    <source>
        <dbReference type="Proteomes" id="UP000237441"/>
    </source>
</evidence>
<dbReference type="GO" id="GO:0001228">
    <property type="term" value="F:DNA-binding transcription activator activity, RNA polymerase II-specific"/>
    <property type="evidence" value="ECO:0007669"/>
    <property type="project" value="TreeGrafter"/>
</dbReference>
<dbReference type="PANTHER" id="PTHR40621">
    <property type="entry name" value="TRANSCRIPTION FACTOR KAPC-RELATED"/>
    <property type="match status" value="1"/>
</dbReference>
<evidence type="ECO:0000256" key="4">
    <source>
        <dbReference type="SAM" id="MobiDB-lite"/>
    </source>
</evidence>
<protein>
    <recommendedName>
        <fullName evidence="7">BZIP domain-containing protein</fullName>
    </recommendedName>
</protein>
<feature type="coiled-coil region" evidence="3">
    <location>
        <begin position="80"/>
        <end position="107"/>
    </location>
</feature>
<gene>
    <name evidence="5" type="ORF">BB8028_0003g11890</name>
</gene>
<dbReference type="Gene3D" id="1.20.5.170">
    <property type="match status" value="1"/>
</dbReference>
<proteinExistence type="predicted"/>
<dbReference type="GO" id="GO:0090575">
    <property type="term" value="C:RNA polymerase II transcription regulator complex"/>
    <property type="evidence" value="ECO:0007669"/>
    <property type="project" value="TreeGrafter"/>
</dbReference>
<keyword evidence="3" id="KW-0175">Coiled coil</keyword>
<evidence type="ECO:0000256" key="1">
    <source>
        <dbReference type="ARBA" id="ARBA00004123"/>
    </source>
</evidence>
<dbReference type="GO" id="GO:0000976">
    <property type="term" value="F:transcription cis-regulatory region binding"/>
    <property type="evidence" value="ECO:0007669"/>
    <property type="project" value="InterPro"/>
</dbReference>
<evidence type="ECO:0008006" key="7">
    <source>
        <dbReference type="Google" id="ProtNLM"/>
    </source>
</evidence>
<sequence>MADKDIVERPSFLSYLRRDKEKSKDKKSSSSKTKSPSGAAAAGETSSPDDNQDALNKNQIRRAQVRRAQIQHRQRKANYVKQLEMDISQLRELITQAQHDTTALRRENDDIVAILGQNGIPSPPGLSYGTASPGAVTVLSPDAPPLQQQLNTPAYPLINDSSTTELLLPGSLAMDEELIVTLSSNKLMGTPAFSVNPSSASSNSSFYDEPVSADWSQGQIQLSPTQELTVINFILALEHVCWDHFWLGDCHNHSAQTEEVKGHTLMASSYLMASAPESVYDERTALTSRFRSSPALQWPAPAVTLDSLHGLAQSLNPGGVDEVAPVQAWFELAVRYPIDVLLRPAVLEALKREFKGVVRCVAFGAAMERGAFESIVLRVLGPGVIAPTLLP</sequence>
<evidence type="ECO:0000256" key="2">
    <source>
        <dbReference type="ARBA" id="ARBA00023242"/>
    </source>
</evidence>
<keyword evidence="2" id="KW-0539">Nucleus</keyword>
<feature type="compositionally biased region" description="Polar residues" evidence="4">
    <location>
        <begin position="44"/>
        <end position="54"/>
    </location>
</feature>
<dbReference type="InterPro" id="IPR046347">
    <property type="entry name" value="bZIP_sf"/>
</dbReference>
<name>A0A2S7Y9P8_BEABA</name>
<comment type="subcellular location">
    <subcellularLocation>
        <location evidence="1">Nucleus</location>
    </subcellularLocation>
</comment>
<dbReference type="PANTHER" id="PTHR40621:SF6">
    <property type="entry name" value="AP-1-LIKE TRANSCRIPTION FACTOR YAP1-RELATED"/>
    <property type="match status" value="1"/>
</dbReference>
<reference evidence="5 6" key="1">
    <citation type="submission" date="2016-07" db="EMBL/GenBank/DDBJ databases">
        <title>Comparative genomics of the entomopathogenic fungus Beauveria bassiana.</title>
        <authorList>
            <person name="Valero Jimenez C.A."/>
            <person name="Zwaan B.J."/>
            <person name="Van Kan J.A."/>
            <person name="Takken W."/>
            <person name="Debets A.J."/>
            <person name="Schoustra S.E."/>
            <person name="Koenraadt C.J."/>
        </authorList>
    </citation>
    <scope>NUCLEOTIDE SEQUENCE [LARGE SCALE GENOMIC DNA]</scope>
    <source>
        <strain evidence="5 6">ARSEF 8028</strain>
    </source>
</reference>
<dbReference type="Proteomes" id="UP000237441">
    <property type="component" value="Unassembled WGS sequence"/>
</dbReference>